<dbReference type="SUPFAM" id="SSF51338">
    <property type="entry name" value="Composite domain of metallo-dependent hydrolases"/>
    <property type="match status" value="1"/>
</dbReference>
<sequence>MVFVEGNPLEQIEDATDVRMTMKNGELFTIQDLVEPFSADET</sequence>
<name>L9VV06_HALJB</name>
<organism evidence="1 2">
    <name type="scientific">Halalkalicoccus jeotgali (strain DSM 18796 / CECT 7217 / JCM 14584 / KCTC 4019 / B3)</name>
    <dbReference type="NCBI Taxonomy" id="795797"/>
    <lineage>
        <taxon>Archaea</taxon>
        <taxon>Methanobacteriati</taxon>
        <taxon>Methanobacteriota</taxon>
        <taxon>Stenosarchaea group</taxon>
        <taxon>Halobacteria</taxon>
        <taxon>Halobacteriales</taxon>
        <taxon>Halococcaceae</taxon>
        <taxon>Halalkalicoccus</taxon>
    </lineage>
</organism>
<evidence type="ECO:0000313" key="2">
    <source>
        <dbReference type="Proteomes" id="UP000011645"/>
    </source>
</evidence>
<protein>
    <submittedName>
        <fullName evidence="1">Periplasmic component of the Tol biopolymer transport system</fullName>
    </submittedName>
</protein>
<dbReference type="EMBL" id="AOHV01000008">
    <property type="protein sequence ID" value="ELY40866.1"/>
    <property type="molecule type" value="Genomic_DNA"/>
</dbReference>
<dbReference type="Proteomes" id="UP000011645">
    <property type="component" value="Unassembled WGS sequence"/>
</dbReference>
<dbReference type="Gene3D" id="2.30.40.10">
    <property type="entry name" value="Urease, subunit C, domain 1"/>
    <property type="match status" value="1"/>
</dbReference>
<reference evidence="1 2" key="1">
    <citation type="journal article" date="2014" name="PLoS Genet.">
        <title>Phylogenetically driven sequencing of extremely halophilic archaea reveals strategies for static and dynamic osmo-response.</title>
        <authorList>
            <person name="Becker E.A."/>
            <person name="Seitzer P.M."/>
            <person name="Tritt A."/>
            <person name="Larsen D."/>
            <person name="Krusor M."/>
            <person name="Yao A.I."/>
            <person name="Wu D."/>
            <person name="Madern D."/>
            <person name="Eisen J.A."/>
            <person name="Darling A.E."/>
            <person name="Facciotti M.T."/>
        </authorList>
    </citation>
    <scope>NUCLEOTIDE SEQUENCE [LARGE SCALE GENOMIC DNA]</scope>
    <source>
        <strain evidence="2">DSM 18796 / CECT 7217 / JCM 14584 / KCTC 4019 / B3</strain>
    </source>
</reference>
<evidence type="ECO:0000313" key="1">
    <source>
        <dbReference type="EMBL" id="ELY40866.1"/>
    </source>
</evidence>
<dbReference type="PATRIC" id="fig|795797.19.peg.380"/>
<accession>L9VV06</accession>
<comment type="caution">
    <text evidence="1">The sequence shown here is derived from an EMBL/GenBank/DDBJ whole genome shotgun (WGS) entry which is preliminary data.</text>
</comment>
<dbReference type="InterPro" id="IPR011059">
    <property type="entry name" value="Metal-dep_hydrolase_composite"/>
</dbReference>
<proteinExistence type="predicted"/>
<dbReference type="AlphaFoldDB" id="L9VV06"/>
<gene>
    <name evidence="1" type="ORF">C497_02247</name>
</gene>
<dbReference type="GO" id="GO:0016810">
    <property type="term" value="F:hydrolase activity, acting on carbon-nitrogen (but not peptide) bonds"/>
    <property type="evidence" value="ECO:0007669"/>
    <property type="project" value="InterPro"/>
</dbReference>
<keyword evidence="2" id="KW-1185">Reference proteome</keyword>